<dbReference type="Gene3D" id="3.30.1380.10">
    <property type="match status" value="1"/>
</dbReference>
<keyword evidence="3" id="KW-1185">Reference proteome</keyword>
<feature type="domain" description="D-alanyl-D-alanine carboxypeptidase-like core" evidence="1">
    <location>
        <begin position="62"/>
        <end position="168"/>
    </location>
</feature>
<dbReference type="Proteomes" id="UP001060112">
    <property type="component" value="Chromosome"/>
</dbReference>
<protein>
    <submittedName>
        <fullName evidence="2">D-alanyl-D-alanine carboxypeptidase family protein</fullName>
    </submittedName>
</protein>
<keyword evidence="2" id="KW-0378">Hydrolase</keyword>
<dbReference type="InterPro" id="IPR009045">
    <property type="entry name" value="Zn_M74/Hedgehog-like"/>
</dbReference>
<name>A0ABY5I2K1_9FIRM</name>
<evidence type="ECO:0000313" key="2">
    <source>
        <dbReference type="EMBL" id="UTY38609.1"/>
    </source>
</evidence>
<sequence length="248" mass="29685">MQIKELYKKDIYRGNLILVNDQYPVRLPVIQLESWMDSTYQNQKTVSYLLKQCFCKLGLKDEIVLTSAYRTFQEQQQLYEGSCKENGRVWTKQYVAKAGHSEHETGLAIDLSIRHDQQNMICPDFPYDGIAKKFRDICKDYGFIERYPQDKEKHTHIARESWHFRYVGFPHSYIMQKENLCLEEYHQFLKQYSLYQPYIYVIKNKLFEIFYVPMIQEKTVIALKNEALYQVSGNNHDGFIVTVWRKQV</sequence>
<dbReference type="InterPro" id="IPR003709">
    <property type="entry name" value="VanY-like_core_dom"/>
</dbReference>
<dbReference type="PANTHER" id="PTHR34385">
    <property type="entry name" value="D-ALANYL-D-ALANINE CARBOXYPEPTIDASE"/>
    <property type="match status" value="1"/>
</dbReference>
<organism evidence="2 3">
    <name type="scientific">Allocoprobacillus halotolerans</name>
    <dbReference type="NCBI Taxonomy" id="2944914"/>
    <lineage>
        <taxon>Bacteria</taxon>
        <taxon>Bacillati</taxon>
        <taxon>Bacillota</taxon>
        <taxon>Erysipelotrichia</taxon>
        <taxon>Erysipelotrichales</taxon>
        <taxon>Erysipelotrichaceae</taxon>
        <taxon>Allocoprobacillus</taxon>
    </lineage>
</organism>
<evidence type="ECO:0000313" key="3">
    <source>
        <dbReference type="Proteomes" id="UP001060112"/>
    </source>
</evidence>
<dbReference type="RefSeq" id="WP_290139036.1">
    <property type="nucleotide sequence ID" value="NZ_CP101620.1"/>
</dbReference>
<keyword evidence="2" id="KW-0121">Carboxypeptidase</keyword>
<dbReference type="EMBL" id="CP101620">
    <property type="protein sequence ID" value="UTY38609.1"/>
    <property type="molecule type" value="Genomic_DNA"/>
</dbReference>
<dbReference type="InterPro" id="IPR052179">
    <property type="entry name" value="DD-CPase-like"/>
</dbReference>
<proteinExistence type="predicted"/>
<reference evidence="2" key="1">
    <citation type="submission" date="2022-07" db="EMBL/GenBank/DDBJ databases">
        <title>Faecal culturing of patients with breast cancer.</title>
        <authorList>
            <person name="Teng N.M.Y."/>
            <person name="Kiu R."/>
            <person name="Evans R."/>
            <person name="Baker D.J."/>
            <person name="Zenner C."/>
            <person name="Robinson S.D."/>
            <person name="Hall L.J."/>
        </authorList>
    </citation>
    <scope>NUCLEOTIDE SEQUENCE</scope>
    <source>
        <strain evidence="2">LH1062</strain>
    </source>
</reference>
<keyword evidence="2" id="KW-0645">Protease</keyword>
<accession>A0ABY5I2K1</accession>
<dbReference type="Gene3D" id="3.30.200.180">
    <property type="match status" value="1"/>
</dbReference>
<dbReference type="Pfam" id="PF02557">
    <property type="entry name" value="VanY"/>
    <property type="match status" value="1"/>
</dbReference>
<dbReference type="GO" id="GO:0004180">
    <property type="term" value="F:carboxypeptidase activity"/>
    <property type="evidence" value="ECO:0007669"/>
    <property type="project" value="UniProtKB-KW"/>
</dbReference>
<gene>
    <name evidence="2" type="ORF">NMU03_13415</name>
</gene>
<evidence type="ECO:0000259" key="1">
    <source>
        <dbReference type="Pfam" id="PF02557"/>
    </source>
</evidence>
<dbReference type="SUPFAM" id="SSF55166">
    <property type="entry name" value="Hedgehog/DD-peptidase"/>
    <property type="match status" value="1"/>
</dbReference>
<dbReference type="PANTHER" id="PTHR34385:SF1">
    <property type="entry name" value="PEPTIDOGLYCAN L-ALANYL-D-GLUTAMATE ENDOPEPTIDASE CWLK"/>
    <property type="match status" value="1"/>
</dbReference>